<evidence type="ECO:0000256" key="3">
    <source>
        <dbReference type="ARBA" id="ARBA00008939"/>
    </source>
</evidence>
<keyword evidence="12" id="KW-1185">Reference proteome</keyword>
<dbReference type="InterPro" id="IPR007741">
    <property type="entry name" value="Ribosomal_mL43/mS25/NADH_DH"/>
</dbReference>
<keyword evidence="8" id="KW-0496">Mitochondrion</keyword>
<evidence type="ECO:0000256" key="2">
    <source>
        <dbReference type="ARBA" id="ARBA00004443"/>
    </source>
</evidence>
<sequence>MSTKLVLSKSLRELRFFFSQTGSESAAVKSFLNKEYKTIKDSNPHLPVLIRECSNISPALIMRFEKGVEVKKSLDKLTEEEISSVLTKAIN</sequence>
<dbReference type="SMART" id="SM00916">
    <property type="entry name" value="L51_S25_CI-B8"/>
    <property type="match status" value="1"/>
</dbReference>
<dbReference type="STRING" id="983967.A0A1E4SXT4"/>
<feature type="domain" description="Ribosomal protein/NADH dehydrogenase" evidence="10">
    <location>
        <begin position="20"/>
        <end position="91"/>
    </location>
</feature>
<evidence type="ECO:0000256" key="5">
    <source>
        <dbReference type="ARBA" id="ARBA00022660"/>
    </source>
</evidence>
<evidence type="ECO:0000256" key="6">
    <source>
        <dbReference type="ARBA" id="ARBA00022792"/>
    </source>
</evidence>
<dbReference type="SUPFAM" id="SSF52833">
    <property type="entry name" value="Thioredoxin-like"/>
    <property type="match status" value="1"/>
</dbReference>
<proteinExistence type="inferred from homology"/>
<evidence type="ECO:0000256" key="4">
    <source>
        <dbReference type="ARBA" id="ARBA00022448"/>
    </source>
</evidence>
<evidence type="ECO:0000313" key="11">
    <source>
        <dbReference type="EMBL" id="ODV84262.1"/>
    </source>
</evidence>
<evidence type="ECO:0000256" key="1">
    <source>
        <dbReference type="ARBA" id="ARBA00003195"/>
    </source>
</evidence>
<evidence type="ECO:0000256" key="8">
    <source>
        <dbReference type="ARBA" id="ARBA00023128"/>
    </source>
</evidence>
<dbReference type="PANTHER" id="PTHR12878">
    <property type="entry name" value="NADH-UBIQUINONE OXIDOREDUCTASE B8 SUBUNIT"/>
    <property type="match status" value="1"/>
</dbReference>
<name>A0A1E4SXT4_9ASCO</name>
<dbReference type="Gene3D" id="3.40.30.10">
    <property type="entry name" value="Glutaredoxin"/>
    <property type="match status" value="1"/>
</dbReference>
<evidence type="ECO:0000256" key="7">
    <source>
        <dbReference type="ARBA" id="ARBA00022982"/>
    </source>
</evidence>
<keyword evidence="5" id="KW-0679">Respiratory chain</keyword>
<comment type="similarity">
    <text evidence="3">Belongs to the complex I NDUFA2 subunit family.</text>
</comment>
<dbReference type="EMBL" id="KV453858">
    <property type="protein sequence ID" value="ODV84262.1"/>
    <property type="molecule type" value="Genomic_DNA"/>
</dbReference>
<dbReference type="InterPro" id="IPR016464">
    <property type="entry name" value="NADH_Ub_cplx-1_asu_su-2"/>
</dbReference>
<evidence type="ECO:0000259" key="10">
    <source>
        <dbReference type="SMART" id="SM00916"/>
    </source>
</evidence>
<dbReference type="PIRSF" id="PIRSF005822">
    <property type="entry name" value="NDUA2"/>
    <property type="match status" value="1"/>
</dbReference>
<dbReference type="OrthoDB" id="10250268at2759"/>
<dbReference type="Pfam" id="PF05047">
    <property type="entry name" value="L51_S25_CI-B8"/>
    <property type="match status" value="1"/>
</dbReference>
<accession>A0A1E4SXT4</accession>
<reference evidence="12" key="1">
    <citation type="submission" date="2016-04" db="EMBL/GenBank/DDBJ databases">
        <title>Comparative genomics of biotechnologically important yeasts.</title>
        <authorList>
            <consortium name="DOE Joint Genome Institute"/>
            <person name="Riley R."/>
            <person name="Haridas S."/>
            <person name="Wolfe K.H."/>
            <person name="Lopes M.R."/>
            <person name="Hittinger C.T."/>
            <person name="Goker M."/>
            <person name="Salamov A."/>
            <person name="Wisecaver J."/>
            <person name="Long T.M."/>
            <person name="Aerts A.L."/>
            <person name="Barry K."/>
            <person name="Choi C."/>
            <person name="Clum A."/>
            <person name="Coughlan A.Y."/>
            <person name="Deshpande S."/>
            <person name="Douglass A.P."/>
            <person name="Hanson S.J."/>
            <person name="Klenk H.-P."/>
            <person name="Labutti K."/>
            <person name="Lapidus A."/>
            <person name="Lindquist E."/>
            <person name="Lipzen A."/>
            <person name="Meier-Kolthoff J.P."/>
            <person name="Ohm R.A."/>
            <person name="Otillar R.P."/>
            <person name="Pangilinan J."/>
            <person name="Peng Y."/>
            <person name="Rokas A."/>
            <person name="Rosa C.A."/>
            <person name="Scheuner C."/>
            <person name="Sibirny A.A."/>
            <person name="Slot J.C."/>
            <person name="Stielow J.B."/>
            <person name="Sun H."/>
            <person name="Kurtzman C.P."/>
            <person name="Blackwell M."/>
            <person name="Grigoriev I.V."/>
            <person name="Jeffries T.W."/>
        </authorList>
    </citation>
    <scope>NUCLEOTIDE SEQUENCE [LARGE SCALE GENOMIC DNA]</scope>
    <source>
        <strain evidence="12">NRRL YB-2248</strain>
    </source>
</reference>
<keyword evidence="4" id="KW-0813">Transport</keyword>
<keyword evidence="6" id="KW-0999">Mitochondrion inner membrane</keyword>
<organism evidence="11 12">
    <name type="scientific">[Candida] arabinofermentans NRRL YB-2248</name>
    <dbReference type="NCBI Taxonomy" id="983967"/>
    <lineage>
        <taxon>Eukaryota</taxon>
        <taxon>Fungi</taxon>
        <taxon>Dikarya</taxon>
        <taxon>Ascomycota</taxon>
        <taxon>Saccharomycotina</taxon>
        <taxon>Pichiomycetes</taxon>
        <taxon>Pichiales</taxon>
        <taxon>Pichiaceae</taxon>
        <taxon>Ogataea</taxon>
        <taxon>Ogataea/Candida clade</taxon>
    </lineage>
</organism>
<dbReference type="PANTHER" id="PTHR12878:SF0">
    <property type="entry name" value="NADH DEHYDROGENASE [UBIQUINONE] 1 ALPHA SUBCOMPLEX SUBUNIT 2"/>
    <property type="match status" value="1"/>
</dbReference>
<dbReference type="Proteomes" id="UP000094801">
    <property type="component" value="Unassembled WGS sequence"/>
</dbReference>
<gene>
    <name evidence="11" type="ORF">CANARDRAFT_8939</name>
</gene>
<evidence type="ECO:0000256" key="9">
    <source>
        <dbReference type="ARBA" id="ARBA00023136"/>
    </source>
</evidence>
<protein>
    <recommendedName>
        <fullName evidence="10">Ribosomal protein/NADH dehydrogenase domain-containing protein</fullName>
    </recommendedName>
</protein>
<keyword evidence="7" id="KW-0249">Electron transport</keyword>
<comment type="subcellular location">
    <subcellularLocation>
        <location evidence="2">Mitochondrion inner membrane</location>
        <topology evidence="2">Peripheral membrane protein</topology>
        <orientation evidence="2">Matrix side</orientation>
    </subcellularLocation>
</comment>
<evidence type="ECO:0000313" key="12">
    <source>
        <dbReference type="Proteomes" id="UP000094801"/>
    </source>
</evidence>
<comment type="function">
    <text evidence="1">Accessory subunit of the mitochondrial membrane respiratory chain NADH dehydrogenase (Complex I), that is believed not to be involved in catalysis. Complex I functions in the transfer of electrons from NADH to the respiratory chain. The immediate electron acceptor for the enzyme is believed to be ubiquinone.</text>
</comment>
<dbReference type="AlphaFoldDB" id="A0A1E4SXT4"/>
<dbReference type="InterPro" id="IPR036249">
    <property type="entry name" value="Thioredoxin-like_sf"/>
</dbReference>
<keyword evidence="9" id="KW-0472">Membrane</keyword>
<dbReference type="GO" id="GO:0005743">
    <property type="term" value="C:mitochondrial inner membrane"/>
    <property type="evidence" value="ECO:0007669"/>
    <property type="project" value="UniProtKB-SubCell"/>
</dbReference>